<proteinExistence type="inferred from homology"/>
<dbReference type="ExpressionAtlas" id="A0A3L6DWH7">
    <property type="expression patterns" value="baseline and differential"/>
</dbReference>
<accession>A0A3L6DWH7</accession>
<dbReference type="GO" id="GO:0035251">
    <property type="term" value="F:UDP-glucosyltransferase activity"/>
    <property type="evidence" value="ECO:0007669"/>
    <property type="project" value="UniProtKB-ARBA"/>
</dbReference>
<name>A0A3L6DWH7_MAIZE</name>
<comment type="similarity">
    <text evidence="1">Belongs to the UDP-glycosyltransferase family.</text>
</comment>
<dbReference type="PANTHER" id="PTHR11926:SF1358">
    <property type="entry name" value="UDP-GLUCOSYLTRANSFERASE"/>
    <property type="match status" value="1"/>
</dbReference>
<dbReference type="AlphaFoldDB" id="A0A3L6DWH7"/>
<dbReference type="InterPro" id="IPR002213">
    <property type="entry name" value="UDP_glucos_trans"/>
</dbReference>
<dbReference type="FunFam" id="3.40.50.2000:FF:000040">
    <property type="entry name" value="UDP-glycosyltransferase 76C1"/>
    <property type="match status" value="1"/>
</dbReference>
<protein>
    <submittedName>
        <fullName evidence="3">DIMBOA UDP-glucosyltransferase BX8</fullName>
    </submittedName>
</protein>
<dbReference type="Gene3D" id="3.40.50.2000">
    <property type="entry name" value="Glycogen Phosphorylase B"/>
    <property type="match status" value="2"/>
</dbReference>
<dbReference type="EMBL" id="NCVQ01000008">
    <property type="protein sequence ID" value="PWZ12922.1"/>
    <property type="molecule type" value="Genomic_DNA"/>
</dbReference>
<comment type="caution">
    <text evidence="3">The sequence shown here is derived from an EMBL/GenBank/DDBJ whole genome shotgun (WGS) entry which is preliminary data.</text>
</comment>
<dbReference type="SUPFAM" id="SSF53756">
    <property type="entry name" value="UDP-Glycosyltransferase/glycogen phosphorylase"/>
    <property type="match status" value="1"/>
</dbReference>
<evidence type="ECO:0000313" key="3">
    <source>
        <dbReference type="EMBL" id="PWZ12922.1"/>
    </source>
</evidence>
<dbReference type="PANTHER" id="PTHR11926">
    <property type="entry name" value="GLUCOSYL/GLUCURONOSYL TRANSFERASES"/>
    <property type="match status" value="1"/>
</dbReference>
<sequence>MAGDDGRAPSGLRVVMFPFPFWSHINQMLQLGKLLRARGLGVTMLHTDFNAPDPALHPDITFVSIRESLPAEVVANPDMVEQMMQLNAVCEAPFQAALAGELLARGTTTGGPREVACVVVDGQWYKMLGAATRVAVPALVLRADGAATFLSMLATPRLRADGYLPIKGTRSTTLFSSPSPRDDLVPPGTGTAPTGGYSFFLVLHAEERLDEVVPGLEPLRVRDLIRVDGSDDETVLRFITRNAEAVQASSSGVVLNTFEGIEGAALAKIRRELSGRPVFAVGPLHLASPDPAAAAAAGYQDAPDPTCLAWLDARPPRSVLYVSMGSVARVDRAVFEETAWALAGSGVPFLWVLRRGSVRGADADEEEVPPVPEELRETVRHRGKIVAWAPQREVLAHPAVGGFWTHCGWKSMVEAISEGVPMLVQPCFAEQIVNARYVTHQWGIGYEVGKPLERTAMAKAARKLMAGELGPQGPRERARLLKAQAKQCVAEGGGISLALDGLVDYICSL</sequence>
<reference evidence="3" key="1">
    <citation type="journal article" date="2018" name="Nat. Genet.">
        <title>Extensive intraspecific gene order and gene structural variations between Mo17 and other maize genomes.</title>
        <authorList>
            <person name="Sun S."/>
            <person name="Zhou Y."/>
            <person name="Chen J."/>
            <person name="Shi J."/>
            <person name="Zhao H."/>
            <person name="Zhao H."/>
            <person name="Song W."/>
            <person name="Zhang M."/>
            <person name="Cui Y."/>
            <person name="Dong X."/>
            <person name="Liu H."/>
            <person name="Ma X."/>
            <person name="Jiao Y."/>
            <person name="Wang B."/>
            <person name="Wei X."/>
            <person name="Stein J.C."/>
            <person name="Glaubitz J.C."/>
            <person name="Lu F."/>
            <person name="Yu G."/>
            <person name="Liang C."/>
            <person name="Fengler K."/>
            <person name="Li B."/>
            <person name="Rafalski A."/>
            <person name="Schnable P.S."/>
            <person name="Ware D.H."/>
            <person name="Buckler E.S."/>
            <person name="Lai J."/>
        </authorList>
    </citation>
    <scope>NUCLEOTIDE SEQUENCE [LARGE SCALE GENOMIC DNA]</scope>
    <source>
        <tissue evidence="3">Seedling</tissue>
    </source>
</reference>
<evidence type="ECO:0000256" key="2">
    <source>
        <dbReference type="ARBA" id="ARBA00022679"/>
    </source>
</evidence>
<gene>
    <name evidence="3" type="primary">Bx8_0</name>
    <name evidence="3" type="ORF">Zm00014a_014013</name>
</gene>
<dbReference type="Pfam" id="PF00201">
    <property type="entry name" value="UDPGT"/>
    <property type="match status" value="1"/>
</dbReference>
<dbReference type="CDD" id="cd03784">
    <property type="entry name" value="GT1_Gtf-like"/>
    <property type="match status" value="1"/>
</dbReference>
<evidence type="ECO:0000256" key="1">
    <source>
        <dbReference type="ARBA" id="ARBA00009995"/>
    </source>
</evidence>
<organism evidence="3">
    <name type="scientific">Zea mays</name>
    <name type="common">Maize</name>
    <dbReference type="NCBI Taxonomy" id="4577"/>
    <lineage>
        <taxon>Eukaryota</taxon>
        <taxon>Viridiplantae</taxon>
        <taxon>Streptophyta</taxon>
        <taxon>Embryophyta</taxon>
        <taxon>Tracheophyta</taxon>
        <taxon>Spermatophyta</taxon>
        <taxon>Magnoliopsida</taxon>
        <taxon>Liliopsida</taxon>
        <taxon>Poales</taxon>
        <taxon>Poaceae</taxon>
        <taxon>PACMAD clade</taxon>
        <taxon>Panicoideae</taxon>
        <taxon>Andropogonodae</taxon>
        <taxon>Andropogoneae</taxon>
        <taxon>Tripsacinae</taxon>
        <taxon>Zea</taxon>
    </lineage>
</organism>
<dbReference type="Proteomes" id="UP000251960">
    <property type="component" value="Chromosome 7"/>
</dbReference>
<keyword evidence="2 3" id="KW-0808">Transferase</keyword>